<dbReference type="Proteomes" id="UP000016924">
    <property type="component" value="Unassembled WGS sequence"/>
</dbReference>
<dbReference type="GeneID" id="19899973"/>
<gene>
    <name evidence="1" type="ORF">W97_02662</name>
</gene>
<organism evidence="1 2">
    <name type="scientific">Coniosporium apollinis (strain CBS 100218)</name>
    <name type="common">Rock-inhabiting black yeast</name>
    <dbReference type="NCBI Taxonomy" id="1168221"/>
    <lineage>
        <taxon>Eukaryota</taxon>
        <taxon>Fungi</taxon>
        <taxon>Dikarya</taxon>
        <taxon>Ascomycota</taxon>
        <taxon>Pezizomycotina</taxon>
        <taxon>Dothideomycetes</taxon>
        <taxon>Dothideomycetes incertae sedis</taxon>
        <taxon>Coniosporium</taxon>
    </lineage>
</organism>
<reference evidence="2" key="1">
    <citation type="submission" date="2012-06" db="EMBL/GenBank/DDBJ databases">
        <title>The genome sequence of Coniosporium apollinis CBS 100218.</title>
        <authorList>
            <consortium name="The Broad Institute Genome Sequencing Platform"/>
            <person name="Cuomo C."/>
            <person name="Gorbushina A."/>
            <person name="Noack S."/>
            <person name="Walker B."/>
            <person name="Young S.K."/>
            <person name="Zeng Q."/>
            <person name="Gargeya S."/>
            <person name="Fitzgerald M."/>
            <person name="Haas B."/>
            <person name="Abouelleil A."/>
            <person name="Alvarado L."/>
            <person name="Arachchi H.M."/>
            <person name="Berlin A.M."/>
            <person name="Chapman S.B."/>
            <person name="Goldberg J."/>
            <person name="Griggs A."/>
            <person name="Gujja S."/>
            <person name="Hansen M."/>
            <person name="Howarth C."/>
            <person name="Imamovic A."/>
            <person name="Larimer J."/>
            <person name="McCowan C."/>
            <person name="Montmayeur A."/>
            <person name="Murphy C."/>
            <person name="Neiman D."/>
            <person name="Pearson M."/>
            <person name="Priest M."/>
            <person name="Roberts A."/>
            <person name="Saif S."/>
            <person name="Shea T."/>
            <person name="Sisk P."/>
            <person name="Sykes S."/>
            <person name="Wortman J."/>
            <person name="Nusbaum C."/>
            <person name="Birren B."/>
        </authorList>
    </citation>
    <scope>NUCLEOTIDE SEQUENCE [LARGE SCALE GENOMIC DNA]</scope>
    <source>
        <strain evidence="2">CBS 100218</strain>
    </source>
</reference>
<protein>
    <submittedName>
        <fullName evidence="1">Uncharacterized protein</fullName>
    </submittedName>
</protein>
<dbReference type="AlphaFoldDB" id="R7YND1"/>
<dbReference type="OMA" id="HDFLFAT"/>
<name>R7YND1_CONA1</name>
<evidence type="ECO:0000313" key="1">
    <source>
        <dbReference type="EMBL" id="EON63435.1"/>
    </source>
</evidence>
<dbReference type="HOGENOM" id="CLU_750078_0_0_1"/>
<dbReference type="EMBL" id="JH767563">
    <property type="protein sequence ID" value="EON63435.1"/>
    <property type="molecule type" value="Genomic_DNA"/>
</dbReference>
<dbReference type="OrthoDB" id="10254945at2759"/>
<proteinExistence type="predicted"/>
<accession>R7YND1</accession>
<keyword evidence="2" id="KW-1185">Reference proteome</keyword>
<evidence type="ECO:0000313" key="2">
    <source>
        <dbReference type="Proteomes" id="UP000016924"/>
    </source>
</evidence>
<dbReference type="eggNOG" id="ENOG502SUDZ">
    <property type="taxonomic scope" value="Eukaryota"/>
</dbReference>
<dbReference type="STRING" id="1168221.R7YND1"/>
<sequence length="369" mass="42134">MSEVASASEDILKLLQPYIDHYGLLDDSTITIGNLRNAIHPVFQRSNFDTSKDTYDTLKPALRLASQFLQNDALLEWWVQAGLGQEVSDPTTGQVYLNPPPKADDPKDNLRTTMMALAEMRYHVRFSFDPLTDVFGHTTIDRTRPSRPKKNKIFNADFKAATQIGLSDLFEWWASLYYTSDSTTECQRLRFNFFFAVNIVHELAHAFGVMRRGGGNAEPCHSRIDMLSSTGAEMGWSWEVWTFGGQIAPHDDFAAPTAMLVTAIPLPREVAARGDRKICPVPMWWIGQWFQTSTWQGIEQHGRKALPRPPRDLPIQLDDHAEWQLVKAKKRKRDSDVEVTQSISRPLKRRLWRSNTWAPETSLSPLLTY</sequence>
<dbReference type="RefSeq" id="XP_007778752.1">
    <property type="nucleotide sequence ID" value="XM_007780562.1"/>
</dbReference>